<keyword evidence="4" id="KW-1185">Reference proteome</keyword>
<dbReference type="PROSITE" id="PS51029">
    <property type="entry name" value="MADF"/>
    <property type="match status" value="1"/>
</dbReference>
<dbReference type="InterPro" id="IPR006578">
    <property type="entry name" value="MADF-dom"/>
</dbReference>
<evidence type="ECO:0000313" key="4">
    <source>
        <dbReference type="Proteomes" id="UP000299102"/>
    </source>
</evidence>
<dbReference type="Proteomes" id="UP000299102">
    <property type="component" value="Unassembled WGS sequence"/>
</dbReference>
<dbReference type="Pfam" id="PF02944">
    <property type="entry name" value="BESS"/>
    <property type="match status" value="1"/>
</dbReference>
<dbReference type="Pfam" id="PF10545">
    <property type="entry name" value="MADF_DNA_bdg"/>
    <property type="match status" value="1"/>
</dbReference>
<dbReference type="PANTHER" id="PTHR12243:SF67">
    <property type="entry name" value="COREPRESSOR OF PANGOLIN, ISOFORM A-RELATED"/>
    <property type="match status" value="1"/>
</dbReference>
<dbReference type="AlphaFoldDB" id="A0A4C1X638"/>
<organism evidence="3 4">
    <name type="scientific">Eumeta variegata</name>
    <name type="common">Bagworm moth</name>
    <name type="synonym">Eumeta japonica</name>
    <dbReference type="NCBI Taxonomy" id="151549"/>
    <lineage>
        <taxon>Eukaryota</taxon>
        <taxon>Metazoa</taxon>
        <taxon>Ecdysozoa</taxon>
        <taxon>Arthropoda</taxon>
        <taxon>Hexapoda</taxon>
        <taxon>Insecta</taxon>
        <taxon>Pterygota</taxon>
        <taxon>Neoptera</taxon>
        <taxon>Endopterygota</taxon>
        <taxon>Lepidoptera</taxon>
        <taxon>Glossata</taxon>
        <taxon>Ditrysia</taxon>
        <taxon>Tineoidea</taxon>
        <taxon>Psychidae</taxon>
        <taxon>Oiketicinae</taxon>
        <taxon>Eumeta</taxon>
    </lineage>
</organism>
<feature type="compositionally biased region" description="Basic and acidic residues" evidence="1">
    <location>
        <begin position="10"/>
        <end position="22"/>
    </location>
</feature>
<dbReference type="GO" id="GO:0006357">
    <property type="term" value="P:regulation of transcription by RNA polymerase II"/>
    <property type="evidence" value="ECO:0007669"/>
    <property type="project" value="TreeGrafter"/>
</dbReference>
<feature type="domain" description="MADF" evidence="2">
    <location>
        <begin position="67"/>
        <end position="151"/>
    </location>
</feature>
<sequence>MFLHQIAHTNKSEYLRRQRDVTRPCTTSPSLSSRRPARSPARYPRSPRSVGSVPLYARKRGSKSVRKFIEAIKEYPELWNTNVEGYRAVNLKEKLWVKVAKEHGFASVTEAKAQWKKLRDIHRDSLKRRRFKHMEPWKYSQQMAFLIPHMMNRKPENNVSLGLNQKLMEYQSDDEYNILSRDDVAMGQENCSSFMSEGDSAQAVDVDPIKKFFDSMCDSTKLLPEVYQLRIKKRVFEIVTEAEEHYIEAQGIQSDIVMTTDQSQDGFDESKVNIKQEQ</sequence>
<dbReference type="GO" id="GO:0005634">
    <property type="term" value="C:nucleus"/>
    <property type="evidence" value="ECO:0007669"/>
    <property type="project" value="TreeGrafter"/>
</dbReference>
<dbReference type="EMBL" id="BGZK01000756">
    <property type="protein sequence ID" value="GBP59231.1"/>
    <property type="molecule type" value="Genomic_DNA"/>
</dbReference>
<reference evidence="3 4" key="1">
    <citation type="journal article" date="2019" name="Commun. Biol.">
        <title>The bagworm genome reveals a unique fibroin gene that provides high tensile strength.</title>
        <authorList>
            <person name="Kono N."/>
            <person name="Nakamura H."/>
            <person name="Ohtoshi R."/>
            <person name="Tomita M."/>
            <person name="Numata K."/>
            <person name="Arakawa K."/>
        </authorList>
    </citation>
    <scope>NUCLEOTIDE SEQUENCE [LARGE SCALE GENOMIC DNA]</scope>
</reference>
<dbReference type="GO" id="GO:0005667">
    <property type="term" value="C:transcription regulator complex"/>
    <property type="evidence" value="ECO:0007669"/>
    <property type="project" value="TreeGrafter"/>
</dbReference>
<dbReference type="PANTHER" id="PTHR12243">
    <property type="entry name" value="MADF DOMAIN TRANSCRIPTION FACTOR"/>
    <property type="match status" value="1"/>
</dbReference>
<comment type="caution">
    <text evidence="3">The sequence shown here is derived from an EMBL/GenBank/DDBJ whole genome shotgun (WGS) entry which is preliminary data.</text>
</comment>
<evidence type="ECO:0000313" key="3">
    <source>
        <dbReference type="EMBL" id="GBP59231.1"/>
    </source>
</evidence>
<dbReference type="SMART" id="SM00595">
    <property type="entry name" value="MADF"/>
    <property type="match status" value="1"/>
</dbReference>
<name>A0A4C1X638_EUMVA</name>
<feature type="compositionally biased region" description="Low complexity" evidence="1">
    <location>
        <begin position="23"/>
        <end position="49"/>
    </location>
</feature>
<dbReference type="GO" id="GO:0003677">
    <property type="term" value="F:DNA binding"/>
    <property type="evidence" value="ECO:0007669"/>
    <property type="project" value="InterPro"/>
</dbReference>
<evidence type="ECO:0000256" key="1">
    <source>
        <dbReference type="SAM" id="MobiDB-lite"/>
    </source>
</evidence>
<protein>
    <recommendedName>
        <fullName evidence="2">MADF domain-containing protein</fullName>
    </recommendedName>
</protein>
<dbReference type="InterPro" id="IPR004210">
    <property type="entry name" value="BESS_motif"/>
</dbReference>
<feature type="region of interest" description="Disordered" evidence="1">
    <location>
        <begin position="1"/>
        <end position="52"/>
    </location>
</feature>
<dbReference type="OrthoDB" id="8062432at2759"/>
<gene>
    <name evidence="3" type="ORF">EVAR_97733_1</name>
</gene>
<dbReference type="InterPro" id="IPR039353">
    <property type="entry name" value="TF_Adf1"/>
</dbReference>
<evidence type="ECO:0000259" key="2">
    <source>
        <dbReference type="PROSITE" id="PS51029"/>
    </source>
</evidence>
<accession>A0A4C1X638</accession>
<proteinExistence type="predicted"/>